<feature type="transmembrane region" description="Helical" evidence="2">
    <location>
        <begin position="192"/>
        <end position="211"/>
    </location>
</feature>
<organism evidence="3 4">
    <name type="scientific">Chlorobaculum parvum (strain DSM 263 / NCIMB 8327)</name>
    <name type="common">Chlorobium vibrioforme subsp. thiosulfatophilum</name>
    <dbReference type="NCBI Taxonomy" id="517417"/>
    <lineage>
        <taxon>Bacteria</taxon>
        <taxon>Pseudomonadati</taxon>
        <taxon>Chlorobiota</taxon>
        <taxon>Chlorobiia</taxon>
        <taxon>Chlorobiales</taxon>
        <taxon>Chlorobiaceae</taxon>
        <taxon>Chlorobaculum</taxon>
    </lineage>
</organism>
<keyword evidence="2" id="KW-1133">Transmembrane helix</keyword>
<dbReference type="STRING" id="517417.Cpar_1218"/>
<dbReference type="OrthoDB" id="666059at2"/>
<dbReference type="Proteomes" id="UP000008811">
    <property type="component" value="Chromosome"/>
</dbReference>
<evidence type="ECO:0000256" key="2">
    <source>
        <dbReference type="SAM" id="Phobius"/>
    </source>
</evidence>
<feature type="transmembrane region" description="Helical" evidence="2">
    <location>
        <begin position="324"/>
        <end position="343"/>
    </location>
</feature>
<accession>B3QNX0</accession>
<feature type="transmembrane region" description="Helical" evidence="2">
    <location>
        <begin position="438"/>
        <end position="457"/>
    </location>
</feature>
<dbReference type="HOGENOM" id="CLU_014077_1_0_10"/>
<keyword evidence="2" id="KW-0812">Transmembrane</keyword>
<feature type="transmembrane region" description="Helical" evidence="2">
    <location>
        <begin position="300"/>
        <end position="318"/>
    </location>
</feature>
<feature type="transmembrane region" description="Helical" evidence="2">
    <location>
        <begin position="378"/>
        <end position="395"/>
    </location>
</feature>
<evidence type="ECO:0000256" key="1">
    <source>
        <dbReference type="SAM" id="MobiDB-lite"/>
    </source>
</evidence>
<dbReference type="EMBL" id="CP001099">
    <property type="protein sequence ID" value="ACF11623.1"/>
    <property type="molecule type" value="Genomic_DNA"/>
</dbReference>
<feature type="transmembrane region" description="Helical" evidence="2">
    <location>
        <begin position="111"/>
        <end position="131"/>
    </location>
</feature>
<proteinExistence type="predicted"/>
<feature type="transmembrane region" description="Helical" evidence="2">
    <location>
        <begin position="241"/>
        <end position="257"/>
    </location>
</feature>
<feature type="region of interest" description="Disordered" evidence="1">
    <location>
        <begin position="32"/>
        <end position="67"/>
    </location>
</feature>
<gene>
    <name evidence="3" type="ordered locus">Cpar_1218</name>
</gene>
<feature type="transmembrane region" description="Helical" evidence="2">
    <location>
        <begin position="407"/>
        <end position="426"/>
    </location>
</feature>
<feature type="transmembrane region" description="Helical" evidence="2">
    <location>
        <begin position="508"/>
        <end position="528"/>
    </location>
</feature>
<dbReference type="KEGG" id="cpc:Cpar_1218"/>
<feature type="transmembrane region" description="Helical" evidence="2">
    <location>
        <begin position="560"/>
        <end position="580"/>
    </location>
</feature>
<dbReference type="AlphaFoldDB" id="B3QNX0"/>
<feature type="transmembrane region" description="Helical" evidence="2">
    <location>
        <begin position="269"/>
        <end position="288"/>
    </location>
</feature>
<feature type="transmembrane region" description="Helical" evidence="2">
    <location>
        <begin position="166"/>
        <end position="185"/>
    </location>
</feature>
<feature type="transmembrane region" description="Helical" evidence="2">
    <location>
        <begin position="469"/>
        <end position="488"/>
    </location>
</feature>
<evidence type="ECO:0000313" key="3">
    <source>
        <dbReference type="EMBL" id="ACF11623.1"/>
    </source>
</evidence>
<feature type="transmembrane region" description="Helical" evidence="2">
    <location>
        <begin position="82"/>
        <end position="99"/>
    </location>
</feature>
<feature type="transmembrane region" description="Helical" evidence="2">
    <location>
        <begin position="143"/>
        <end position="160"/>
    </location>
</feature>
<feature type="transmembrane region" description="Helical" evidence="2">
    <location>
        <begin position="217"/>
        <end position="234"/>
    </location>
</feature>
<dbReference type="PANTHER" id="PTHR38434:SF1">
    <property type="entry name" value="BLL2549 PROTEIN"/>
    <property type="match status" value="1"/>
</dbReference>
<keyword evidence="2" id="KW-0472">Membrane</keyword>
<sequence>MSTRSDQERDQCIDMLIARVQELEGEVLRLKGDQHDSAPGVSAPKVKPVSVTRPARSSELQRSKSAKPSSSATLENVIGTRWIGTIGIVAVIFGVSFFLKYSFDNNLIGEAGRVMLGIVGGIAFLITGEYLQKNKNLGRYAQILSGGGLAVLYLSLYAAFTLYHLIPAFLATIGMVAVTTTGITLSHRYSAYSLALVALAGGFLTPVLLSTGENQPVELFSYILLLDLGTLLLLRFRQWPSLAAISLFGTALLYALWHEAFYSLDQHTIAFVAVTVFFIVYNLYLLFFRDRKASESTADHLVIFGSGLFFFMAFLAQQEFADTWPVRFFALLLAGIEIGLAGFTSLRSKALPMTVVSYAVLSIVLTVIATFVTLGQHWVLAALSVEMAVLGWWAFKLDLPVFRWGVYLLGLVVLLRFSYEATLYLAPFESFVPVFNKRFPGCALAIAGFYVLLYAGSRHRNILSINERSINAIIFFITQALSLILLSLEVHEFFDLGPGSDSSVYAYQMSLSVLWTLYASFLIGVGIVRRIRRARILGILILGVAVLKVFFMDLSFLETVYRIISFIVLGLLLLAVSYGYNRFRHIIFGEDQS</sequence>
<name>B3QNX0_CHLP8</name>
<reference evidence="3" key="1">
    <citation type="submission" date="2008-06" db="EMBL/GenBank/DDBJ databases">
        <title>Complete sequence of Chlorobaculum parvum NCIB 8327.</title>
        <authorList>
            <consortium name="US DOE Joint Genome Institute"/>
            <person name="Lucas S."/>
            <person name="Copeland A."/>
            <person name="Lapidus A."/>
            <person name="Glavina del Rio T."/>
            <person name="Dalin E."/>
            <person name="Tice H."/>
            <person name="Bruce D."/>
            <person name="Goodwin L."/>
            <person name="Pitluck S."/>
            <person name="Schmutz J."/>
            <person name="Larimer F."/>
            <person name="Land M."/>
            <person name="Hauser L."/>
            <person name="Kyrpides N."/>
            <person name="Mikhailova N."/>
            <person name="Zhao F."/>
            <person name="Li T."/>
            <person name="Liu Z."/>
            <person name="Overmann J."/>
            <person name="Bryant D.A."/>
            <person name="Richardson P."/>
        </authorList>
    </citation>
    <scope>NUCLEOTIDE SEQUENCE [LARGE SCALE GENOMIC DNA]</scope>
    <source>
        <strain evidence="3">NCIB 8327</strain>
    </source>
</reference>
<dbReference type="InterPro" id="IPR019286">
    <property type="entry name" value="DUF2339_TM"/>
</dbReference>
<dbReference type="Pfam" id="PF10101">
    <property type="entry name" value="DUF2339"/>
    <property type="match status" value="1"/>
</dbReference>
<evidence type="ECO:0000313" key="4">
    <source>
        <dbReference type="Proteomes" id="UP000008811"/>
    </source>
</evidence>
<feature type="transmembrane region" description="Helical" evidence="2">
    <location>
        <begin position="535"/>
        <end position="554"/>
    </location>
</feature>
<dbReference type="PANTHER" id="PTHR38434">
    <property type="entry name" value="BLL2549 PROTEIN"/>
    <property type="match status" value="1"/>
</dbReference>
<keyword evidence="4" id="KW-1185">Reference proteome</keyword>
<feature type="transmembrane region" description="Helical" evidence="2">
    <location>
        <begin position="355"/>
        <end position="372"/>
    </location>
</feature>
<dbReference type="eggNOG" id="COG5373">
    <property type="taxonomic scope" value="Bacteria"/>
</dbReference>
<protein>
    <submittedName>
        <fullName evidence="3">Membrane protein</fullName>
    </submittedName>
</protein>